<dbReference type="InterPro" id="IPR036872">
    <property type="entry name" value="CH_dom_sf"/>
</dbReference>
<evidence type="ECO:0000256" key="9">
    <source>
        <dbReference type="PROSITE-ProRule" id="PRU00576"/>
    </source>
</evidence>
<keyword evidence="3" id="KW-0963">Cytoplasm</keyword>
<keyword evidence="14" id="KW-1185">Reference proteome</keyword>
<evidence type="ECO:0000256" key="1">
    <source>
        <dbReference type="ARBA" id="ARBA00004245"/>
    </source>
</evidence>
<feature type="domain" description="Calponin-homology (CH)" evidence="11">
    <location>
        <begin position="14"/>
        <end position="116"/>
    </location>
</feature>
<dbReference type="GO" id="GO:0008017">
    <property type="term" value="F:microtubule binding"/>
    <property type="evidence" value="ECO:0007669"/>
    <property type="project" value="InterPro"/>
</dbReference>
<protein>
    <submittedName>
        <fullName evidence="13">Microtubule-associated protein RP/EB family member</fullName>
    </submittedName>
</protein>
<evidence type="ECO:0000256" key="4">
    <source>
        <dbReference type="ARBA" id="ARBA00022618"/>
    </source>
</evidence>
<name>A0A2A3E875_APICC</name>
<feature type="compositionally biased region" description="Acidic residues" evidence="10">
    <location>
        <begin position="304"/>
        <end position="319"/>
    </location>
</feature>
<evidence type="ECO:0000256" key="5">
    <source>
        <dbReference type="ARBA" id="ARBA00022701"/>
    </source>
</evidence>
<evidence type="ECO:0000256" key="8">
    <source>
        <dbReference type="ARBA" id="ARBA00023306"/>
    </source>
</evidence>
<dbReference type="SUPFAM" id="SSF140612">
    <property type="entry name" value="EB1 dimerisation domain-like"/>
    <property type="match status" value="1"/>
</dbReference>
<dbReference type="SUPFAM" id="SSF47576">
    <property type="entry name" value="Calponin-homology domain, CH-domain"/>
    <property type="match status" value="2"/>
</dbReference>
<dbReference type="PROSITE" id="PS51230">
    <property type="entry name" value="EB1_C"/>
    <property type="match status" value="1"/>
</dbReference>
<dbReference type="Pfam" id="PF00307">
    <property type="entry name" value="CH"/>
    <property type="match status" value="1"/>
</dbReference>
<dbReference type="STRING" id="94128.A0A2A3E875"/>
<dbReference type="InterPro" id="IPR027328">
    <property type="entry name" value="MAPRE"/>
</dbReference>
<dbReference type="Gene3D" id="1.20.5.1430">
    <property type="match status" value="1"/>
</dbReference>
<comment type="similarity">
    <text evidence="2">Belongs to the MAPRE family.</text>
</comment>
<evidence type="ECO:0000256" key="10">
    <source>
        <dbReference type="SAM" id="MobiDB-lite"/>
    </source>
</evidence>
<evidence type="ECO:0000313" key="13">
    <source>
        <dbReference type="EMBL" id="PBC27915.1"/>
    </source>
</evidence>
<dbReference type="Gene3D" id="1.10.418.10">
    <property type="entry name" value="Calponin-like domain"/>
    <property type="match status" value="2"/>
</dbReference>
<evidence type="ECO:0000256" key="3">
    <source>
        <dbReference type="ARBA" id="ARBA00022490"/>
    </source>
</evidence>
<accession>A0A2A3E875</accession>
<sequence length="319" mass="36097">MAVNVYATNVTTENLSRHDMLAWVNDCLQSSFTKIEELCTGAVYCQFMDMLFPGSVPLKRVKFKTNLEHEYIQNFKILQGGFKKMNVDKVIPVDKLVKGRFQDNFEFLQWFKKFFDANYDGREYDAYEARGCIPLGSGIVPIDKLVKGRFQDNFEFLQWFKKFFDANYSRTEPYDALAMRGGEPMGSGGSNAPHGTNTKRTTPRDVNSAKPAARIVTKAPAHRPQAKTGVGNRGEAGKVEELSAQVMELKMSLEGLEKERDFYFGKLRDIEVMCQDCDNGDPPPIVQKILEVLYATEEGFAPPEELEGDGLAPDDEEEY</sequence>
<keyword evidence="7" id="KW-0206">Cytoskeleton</keyword>
<evidence type="ECO:0000259" key="11">
    <source>
        <dbReference type="PROSITE" id="PS50021"/>
    </source>
</evidence>
<dbReference type="EMBL" id="KZ288331">
    <property type="protein sequence ID" value="PBC27915.1"/>
    <property type="molecule type" value="Genomic_DNA"/>
</dbReference>
<feature type="region of interest" description="Disordered" evidence="10">
    <location>
        <begin position="299"/>
        <end position="319"/>
    </location>
</feature>
<evidence type="ECO:0000256" key="6">
    <source>
        <dbReference type="ARBA" id="ARBA00022776"/>
    </source>
</evidence>
<comment type="subcellular location">
    <subcellularLocation>
        <location evidence="1">Cytoplasm</location>
        <location evidence="1">Cytoskeleton</location>
    </subcellularLocation>
</comment>
<feature type="region of interest" description="Disordered" evidence="10">
    <location>
        <begin position="182"/>
        <end position="235"/>
    </location>
</feature>
<dbReference type="PROSITE" id="PS50021">
    <property type="entry name" value="CH"/>
    <property type="match status" value="1"/>
</dbReference>
<reference evidence="13 14" key="1">
    <citation type="submission" date="2014-07" db="EMBL/GenBank/DDBJ databases">
        <title>Genomic and transcriptomic analysis on Apis cerana provide comprehensive insights into honey bee biology.</title>
        <authorList>
            <person name="Diao Q."/>
            <person name="Sun L."/>
            <person name="Zheng H."/>
            <person name="Zheng H."/>
            <person name="Xu S."/>
            <person name="Wang S."/>
            <person name="Zeng Z."/>
            <person name="Hu F."/>
            <person name="Su S."/>
            <person name="Wu J."/>
        </authorList>
    </citation>
    <scope>NUCLEOTIDE SEQUENCE [LARGE SCALE GENOMIC DNA]</scope>
    <source>
        <tissue evidence="13">Pupae without intestine</tissue>
    </source>
</reference>
<dbReference type="OrthoDB" id="2119228at2759"/>
<evidence type="ECO:0000313" key="14">
    <source>
        <dbReference type="Proteomes" id="UP000242457"/>
    </source>
</evidence>
<dbReference type="Pfam" id="PF03271">
    <property type="entry name" value="EB1"/>
    <property type="match status" value="1"/>
</dbReference>
<evidence type="ECO:0000256" key="2">
    <source>
        <dbReference type="ARBA" id="ARBA00010729"/>
    </source>
</evidence>
<organism evidence="13 14">
    <name type="scientific">Apis cerana cerana</name>
    <name type="common">Oriental honeybee</name>
    <dbReference type="NCBI Taxonomy" id="94128"/>
    <lineage>
        <taxon>Eukaryota</taxon>
        <taxon>Metazoa</taxon>
        <taxon>Ecdysozoa</taxon>
        <taxon>Arthropoda</taxon>
        <taxon>Hexapoda</taxon>
        <taxon>Insecta</taxon>
        <taxon>Pterygota</taxon>
        <taxon>Neoptera</taxon>
        <taxon>Endopterygota</taxon>
        <taxon>Hymenoptera</taxon>
        <taxon>Apocrita</taxon>
        <taxon>Aculeata</taxon>
        <taxon>Apoidea</taxon>
        <taxon>Anthophila</taxon>
        <taxon>Apidae</taxon>
        <taxon>Apis</taxon>
    </lineage>
</organism>
<dbReference type="AlphaFoldDB" id="A0A2A3E875"/>
<proteinExistence type="inferred from homology"/>
<feature type="domain" description="EB1 C-terminal" evidence="12">
    <location>
        <begin position="231"/>
        <end position="302"/>
    </location>
</feature>
<gene>
    <name evidence="13" type="ORF">APICC_09495</name>
</gene>
<dbReference type="GO" id="GO:0051301">
    <property type="term" value="P:cell division"/>
    <property type="evidence" value="ECO:0007669"/>
    <property type="project" value="UniProtKB-KW"/>
</dbReference>
<dbReference type="InterPro" id="IPR036133">
    <property type="entry name" value="EB1_C_sf"/>
</dbReference>
<dbReference type="Proteomes" id="UP000242457">
    <property type="component" value="Unassembled WGS sequence"/>
</dbReference>
<keyword evidence="8" id="KW-0131">Cell cycle</keyword>
<dbReference type="InterPro" id="IPR004953">
    <property type="entry name" value="EB1_C"/>
</dbReference>
<keyword evidence="4" id="KW-0132">Cell division</keyword>
<dbReference type="InterPro" id="IPR001715">
    <property type="entry name" value="CH_dom"/>
</dbReference>
<dbReference type="FunFam" id="1.20.5.1430:FF:000005">
    <property type="entry name" value="Eb1, isoform E"/>
    <property type="match status" value="1"/>
</dbReference>
<keyword evidence="6" id="KW-0498">Mitosis</keyword>
<dbReference type="FunFam" id="1.10.418.10:FF:000007">
    <property type="entry name" value="Microtubule-associated protein, RP/EB family, member 2"/>
    <property type="match status" value="1"/>
</dbReference>
<dbReference type="PANTHER" id="PTHR10623">
    <property type="entry name" value="MICROTUBULE-ASSOCIATED PROTEIN RP/EB FAMILY MEMBER"/>
    <property type="match status" value="1"/>
</dbReference>
<evidence type="ECO:0000256" key="7">
    <source>
        <dbReference type="ARBA" id="ARBA00023212"/>
    </source>
</evidence>
<dbReference type="GO" id="GO:0005874">
    <property type="term" value="C:microtubule"/>
    <property type="evidence" value="ECO:0007669"/>
    <property type="project" value="UniProtKB-KW"/>
</dbReference>
<keyword evidence="5 9" id="KW-0493">Microtubule</keyword>
<evidence type="ECO:0000259" key="12">
    <source>
        <dbReference type="PROSITE" id="PS51230"/>
    </source>
</evidence>